<accession>A0A9J6RJC3</accession>
<reference evidence="1 2" key="1">
    <citation type="submission" date="2022-12" db="EMBL/GenBank/DDBJ databases">
        <title>Dasania phycosphaerae sp. nov., isolated from particulate material of the south coast of Korea.</title>
        <authorList>
            <person name="Jiang Y."/>
        </authorList>
    </citation>
    <scope>NUCLEOTIDE SEQUENCE [LARGE SCALE GENOMIC DNA]</scope>
    <source>
        <strain evidence="1 2">GY-19</strain>
    </source>
</reference>
<evidence type="ECO:0000313" key="2">
    <source>
        <dbReference type="Proteomes" id="UP001069090"/>
    </source>
</evidence>
<dbReference type="Proteomes" id="UP001069090">
    <property type="component" value="Unassembled WGS sequence"/>
</dbReference>
<keyword evidence="2" id="KW-1185">Reference proteome</keyword>
<gene>
    <name evidence="1" type="ORF">O0V09_04600</name>
</gene>
<dbReference type="AlphaFoldDB" id="A0A9J6RJC3"/>
<protein>
    <submittedName>
        <fullName evidence="1">DUF4265 domain-containing protein</fullName>
    </submittedName>
</protein>
<dbReference type="EMBL" id="JAPTGG010000003">
    <property type="protein sequence ID" value="MCZ0864465.1"/>
    <property type="molecule type" value="Genomic_DNA"/>
</dbReference>
<organism evidence="1 2">
    <name type="scientific">Dasania phycosphaerae</name>
    <dbReference type="NCBI Taxonomy" id="2950436"/>
    <lineage>
        <taxon>Bacteria</taxon>
        <taxon>Pseudomonadati</taxon>
        <taxon>Pseudomonadota</taxon>
        <taxon>Gammaproteobacteria</taxon>
        <taxon>Cellvibrionales</taxon>
        <taxon>Spongiibacteraceae</taxon>
        <taxon>Dasania</taxon>
    </lineage>
</organism>
<name>A0A9J6RJC3_9GAMM</name>
<dbReference type="InterPro" id="IPR025361">
    <property type="entry name" value="DUF4265"/>
</dbReference>
<sequence>MAVETIIGGQPTLELLAGQHPNGEMVVERVLVTPQPEEHSYLLLKSPVFVRGIARGDVIHANANDSSQPKGSFKVLQHGGNLCVRVFSKEDNDNLEQALTSAIEKLGGDLDIHEKRVLVYSIHVSCGFNTIEKLLNEQLEQHPQSNWLYGNVYHPQSGEPLNWWQAILSPD</sequence>
<dbReference type="Pfam" id="PF14085">
    <property type="entry name" value="DUF4265"/>
    <property type="match status" value="1"/>
</dbReference>
<comment type="caution">
    <text evidence="1">The sequence shown here is derived from an EMBL/GenBank/DDBJ whole genome shotgun (WGS) entry which is preliminary data.</text>
</comment>
<dbReference type="RefSeq" id="WP_258330620.1">
    <property type="nucleotide sequence ID" value="NZ_JAPTGG010000003.1"/>
</dbReference>
<proteinExistence type="predicted"/>
<evidence type="ECO:0000313" key="1">
    <source>
        <dbReference type="EMBL" id="MCZ0864465.1"/>
    </source>
</evidence>